<evidence type="ECO:0000259" key="12">
    <source>
        <dbReference type="PROSITE" id="PS50109"/>
    </source>
</evidence>
<evidence type="ECO:0000256" key="2">
    <source>
        <dbReference type="ARBA" id="ARBA00004370"/>
    </source>
</evidence>
<dbReference type="Proteomes" id="UP000028981">
    <property type="component" value="Unassembled WGS sequence"/>
</dbReference>
<feature type="domain" description="Histidine kinase" evidence="12">
    <location>
        <begin position="238"/>
        <end position="453"/>
    </location>
</feature>
<evidence type="ECO:0000256" key="11">
    <source>
        <dbReference type="SAM" id="Phobius"/>
    </source>
</evidence>
<dbReference type="SMART" id="SM00388">
    <property type="entry name" value="HisKA"/>
    <property type="match status" value="1"/>
</dbReference>
<dbReference type="PANTHER" id="PTHR45436:SF8">
    <property type="entry name" value="HISTIDINE KINASE"/>
    <property type="match status" value="1"/>
</dbReference>
<accession>A0A087LYS7</accession>
<evidence type="ECO:0000256" key="1">
    <source>
        <dbReference type="ARBA" id="ARBA00000085"/>
    </source>
</evidence>
<keyword evidence="9" id="KW-0902">Two-component regulatory system</keyword>
<dbReference type="AlphaFoldDB" id="A0A087LYS7"/>
<dbReference type="PROSITE" id="PS50885">
    <property type="entry name" value="HAMP"/>
    <property type="match status" value="1"/>
</dbReference>
<dbReference type="Gene3D" id="3.30.565.10">
    <property type="entry name" value="Histidine kinase-like ATPase, C-terminal domain"/>
    <property type="match status" value="1"/>
</dbReference>
<dbReference type="GO" id="GO:0000155">
    <property type="term" value="F:phosphorelay sensor kinase activity"/>
    <property type="evidence" value="ECO:0007669"/>
    <property type="project" value="InterPro"/>
</dbReference>
<comment type="subcellular location">
    <subcellularLocation>
        <location evidence="2">Membrane</location>
    </subcellularLocation>
</comment>
<evidence type="ECO:0000256" key="6">
    <source>
        <dbReference type="ARBA" id="ARBA00022692"/>
    </source>
</evidence>
<dbReference type="GO" id="GO:0005886">
    <property type="term" value="C:plasma membrane"/>
    <property type="evidence" value="ECO:0007669"/>
    <property type="project" value="TreeGrafter"/>
</dbReference>
<dbReference type="STRING" id="46914.JP75_19510"/>
<dbReference type="InterPro" id="IPR003661">
    <property type="entry name" value="HisK_dim/P_dom"/>
</dbReference>
<name>A0A087LYS7_9HYPH</name>
<dbReference type="SUPFAM" id="SSF47384">
    <property type="entry name" value="Homodimeric domain of signal transducing histidine kinase"/>
    <property type="match status" value="1"/>
</dbReference>
<dbReference type="Gene3D" id="1.10.287.130">
    <property type="match status" value="1"/>
</dbReference>
<dbReference type="PANTHER" id="PTHR45436">
    <property type="entry name" value="SENSOR HISTIDINE KINASE YKOH"/>
    <property type="match status" value="1"/>
</dbReference>
<feature type="domain" description="HAMP" evidence="13">
    <location>
        <begin position="177"/>
        <end position="230"/>
    </location>
</feature>
<dbReference type="RefSeq" id="WP_035085953.1">
    <property type="nucleotide sequence ID" value="NZ_JQGC01000020.1"/>
</dbReference>
<dbReference type="PRINTS" id="PR00344">
    <property type="entry name" value="BCTRLSENSOR"/>
</dbReference>
<keyword evidence="15" id="KW-1185">Reference proteome</keyword>
<proteinExistence type="predicted"/>
<dbReference type="InterPro" id="IPR036097">
    <property type="entry name" value="HisK_dim/P_sf"/>
</dbReference>
<feature type="transmembrane region" description="Helical" evidence="11">
    <location>
        <begin position="157"/>
        <end position="176"/>
    </location>
</feature>
<keyword evidence="5" id="KW-0808">Transferase</keyword>
<keyword evidence="10 11" id="KW-0472">Membrane</keyword>
<gene>
    <name evidence="14" type="ORF">JP75_19510</name>
</gene>
<dbReference type="CDD" id="cd00082">
    <property type="entry name" value="HisKA"/>
    <property type="match status" value="1"/>
</dbReference>
<evidence type="ECO:0000256" key="4">
    <source>
        <dbReference type="ARBA" id="ARBA00022553"/>
    </source>
</evidence>
<evidence type="ECO:0000256" key="10">
    <source>
        <dbReference type="ARBA" id="ARBA00023136"/>
    </source>
</evidence>
<dbReference type="Pfam" id="PF02518">
    <property type="entry name" value="HATPase_c"/>
    <property type="match status" value="1"/>
</dbReference>
<evidence type="ECO:0000313" key="15">
    <source>
        <dbReference type="Proteomes" id="UP000028981"/>
    </source>
</evidence>
<dbReference type="Gene3D" id="6.10.340.10">
    <property type="match status" value="1"/>
</dbReference>
<dbReference type="SUPFAM" id="SSF55874">
    <property type="entry name" value="ATPase domain of HSP90 chaperone/DNA topoisomerase II/histidine kinase"/>
    <property type="match status" value="1"/>
</dbReference>
<feature type="transmembrane region" description="Helical" evidence="11">
    <location>
        <begin position="12"/>
        <end position="37"/>
    </location>
</feature>
<comment type="catalytic activity">
    <reaction evidence="1">
        <text>ATP + protein L-histidine = ADP + protein N-phospho-L-histidine.</text>
        <dbReference type="EC" id="2.7.13.3"/>
    </reaction>
</comment>
<keyword evidence="6 11" id="KW-0812">Transmembrane</keyword>
<evidence type="ECO:0000256" key="3">
    <source>
        <dbReference type="ARBA" id="ARBA00012438"/>
    </source>
</evidence>
<evidence type="ECO:0000256" key="7">
    <source>
        <dbReference type="ARBA" id="ARBA00022777"/>
    </source>
</evidence>
<evidence type="ECO:0000259" key="13">
    <source>
        <dbReference type="PROSITE" id="PS50885"/>
    </source>
</evidence>
<sequence>MLRSDTFKSTAFRLALIFSGLFFVTFVVAGFLAYRIISTDLHDRLDLTLNETFDVIASSYGDADVEDLIGTVQTYAAATRDHDRVFYLEDASGQVLAGNVTTAPADPGLSMISGSAFGLDTDARYRAFSGVIGGNTMVVGSSYEETDELGGLALSSFAWAGVIASAIAVAAGLILARAVRTRMNAIGGTMDRVGQGELTARIALRGTGDDIDILSGQVNAALDRLSALVEGMRQVSVDIAHDLKTPLNRLSIIIEGALEKAERGELNSAELVQAQNEAGRINATFEALLRIAQLESGARRERFTEVSLSSVLSTLAEAYEEVAIENGQTLSLSTETGDAAIVRGDRDLLTQLFANLIENAIRHAKGGTAIGMYVHRRNGTVSARVVDDGPGIPKDESEKVFRRLYRLEKSRSTEGTGLGLSMVKAIADLHGASITLSSANPGLAVTITFPATNGPKP</sequence>
<keyword evidence="4" id="KW-0597">Phosphoprotein</keyword>
<dbReference type="InterPro" id="IPR003660">
    <property type="entry name" value="HAMP_dom"/>
</dbReference>
<evidence type="ECO:0000313" key="14">
    <source>
        <dbReference type="EMBL" id="KFL29780.1"/>
    </source>
</evidence>
<evidence type="ECO:0000256" key="8">
    <source>
        <dbReference type="ARBA" id="ARBA00022989"/>
    </source>
</evidence>
<dbReference type="InterPro" id="IPR003594">
    <property type="entry name" value="HATPase_dom"/>
</dbReference>
<reference evidence="14 15" key="1">
    <citation type="submission" date="2014-08" db="EMBL/GenBank/DDBJ databases">
        <authorList>
            <person name="Hassan Y.I."/>
            <person name="Lepp D."/>
            <person name="Zhou T."/>
        </authorList>
    </citation>
    <scope>NUCLEOTIDE SEQUENCE [LARGE SCALE GENOMIC DNA]</scope>
    <source>
        <strain evidence="14 15">IFO13584</strain>
    </source>
</reference>
<comment type="caution">
    <text evidence="14">The sequence shown here is derived from an EMBL/GenBank/DDBJ whole genome shotgun (WGS) entry which is preliminary data.</text>
</comment>
<dbReference type="PROSITE" id="PS50109">
    <property type="entry name" value="HIS_KIN"/>
    <property type="match status" value="1"/>
</dbReference>
<dbReference type="EMBL" id="JQGC01000020">
    <property type="protein sequence ID" value="KFL29780.1"/>
    <property type="molecule type" value="Genomic_DNA"/>
</dbReference>
<dbReference type="InterPro" id="IPR004358">
    <property type="entry name" value="Sig_transdc_His_kin-like_C"/>
</dbReference>
<keyword evidence="8 11" id="KW-1133">Transmembrane helix</keyword>
<keyword evidence="7 14" id="KW-0418">Kinase</keyword>
<dbReference type="InterPro" id="IPR005467">
    <property type="entry name" value="His_kinase_dom"/>
</dbReference>
<dbReference type="CDD" id="cd00075">
    <property type="entry name" value="HATPase"/>
    <property type="match status" value="1"/>
</dbReference>
<dbReference type="InterPro" id="IPR036890">
    <property type="entry name" value="HATPase_C_sf"/>
</dbReference>
<protein>
    <recommendedName>
        <fullName evidence="3">histidine kinase</fullName>
        <ecNumber evidence="3">2.7.13.3</ecNumber>
    </recommendedName>
</protein>
<dbReference type="InterPro" id="IPR050428">
    <property type="entry name" value="TCS_sensor_his_kinase"/>
</dbReference>
<dbReference type="SMART" id="SM00387">
    <property type="entry name" value="HATPase_c"/>
    <property type="match status" value="1"/>
</dbReference>
<dbReference type="OrthoDB" id="9815202at2"/>
<dbReference type="EC" id="2.7.13.3" evidence="3"/>
<organism evidence="14 15">
    <name type="scientific">Devosia riboflavina</name>
    <dbReference type="NCBI Taxonomy" id="46914"/>
    <lineage>
        <taxon>Bacteria</taxon>
        <taxon>Pseudomonadati</taxon>
        <taxon>Pseudomonadota</taxon>
        <taxon>Alphaproteobacteria</taxon>
        <taxon>Hyphomicrobiales</taxon>
        <taxon>Devosiaceae</taxon>
        <taxon>Devosia</taxon>
    </lineage>
</organism>
<evidence type="ECO:0000256" key="9">
    <source>
        <dbReference type="ARBA" id="ARBA00023012"/>
    </source>
</evidence>
<evidence type="ECO:0000256" key="5">
    <source>
        <dbReference type="ARBA" id="ARBA00022679"/>
    </source>
</evidence>
<dbReference type="SMART" id="SM00304">
    <property type="entry name" value="HAMP"/>
    <property type="match status" value="1"/>
</dbReference>